<gene>
    <name evidence="1" type="ORF">GR138_04050</name>
</gene>
<proteinExistence type="predicted"/>
<sequence length="140" mass="15724">MVLDEAVRKDRRKWLAESKDTPPKVREILTNQKGFLTDYARFDVIVDEALFGKSQESFSATWDNSTFGEPEKLGPGPFLIALRDPKSRMAPLRAPSATIFPNREPDLLTVLQAPCANAFLFEVGSEEATEIRRIIKEGAK</sequence>
<dbReference type="EMBL" id="WUMK01000001">
    <property type="protein sequence ID" value="MXN44350.1"/>
    <property type="molecule type" value="Genomic_DNA"/>
</dbReference>
<dbReference type="Proteomes" id="UP000435802">
    <property type="component" value="Unassembled WGS sequence"/>
</dbReference>
<organism evidence="1 2">
    <name type="scientific">Shinella kummerowiae</name>
    <dbReference type="NCBI Taxonomy" id="417745"/>
    <lineage>
        <taxon>Bacteria</taxon>
        <taxon>Pseudomonadati</taxon>
        <taxon>Pseudomonadota</taxon>
        <taxon>Alphaproteobacteria</taxon>
        <taxon>Hyphomicrobiales</taxon>
        <taxon>Rhizobiaceae</taxon>
        <taxon>Shinella</taxon>
    </lineage>
</organism>
<reference evidence="1 2" key="1">
    <citation type="submission" date="2019-12" db="EMBL/GenBank/DDBJ databases">
        <title>Shinella kummerowiae sp. nov., a symbiotic bacterium isolated from root nodules of the herbal legume Kummerowia stipulacea.</title>
        <authorList>
            <person name="Gao J."/>
        </authorList>
    </citation>
    <scope>NUCLEOTIDE SEQUENCE [LARGE SCALE GENOMIC DNA]</scope>
    <source>
        <strain evidence="1 2">CCBAU 25048</strain>
    </source>
</reference>
<dbReference type="OrthoDB" id="8449521at2"/>
<name>A0A6N8SCD3_9HYPH</name>
<keyword evidence="2" id="KW-1185">Reference proteome</keyword>
<dbReference type="AlphaFoldDB" id="A0A6N8SCD3"/>
<evidence type="ECO:0000313" key="2">
    <source>
        <dbReference type="Proteomes" id="UP000435802"/>
    </source>
</evidence>
<comment type="caution">
    <text evidence="1">The sequence shown here is derived from an EMBL/GenBank/DDBJ whole genome shotgun (WGS) entry which is preliminary data.</text>
</comment>
<protein>
    <submittedName>
        <fullName evidence="1">Uncharacterized protein</fullName>
    </submittedName>
</protein>
<accession>A0A6N8SCD3</accession>
<evidence type="ECO:0000313" key="1">
    <source>
        <dbReference type="EMBL" id="MXN44350.1"/>
    </source>
</evidence>